<dbReference type="EMBL" id="JAODUP010000055">
    <property type="protein sequence ID" value="KAK2165061.1"/>
    <property type="molecule type" value="Genomic_DNA"/>
</dbReference>
<feature type="binding site" evidence="17">
    <location>
        <position position="754"/>
    </location>
    <ligand>
        <name>ATP</name>
        <dbReference type="ChEBI" id="CHEBI:30616"/>
    </ligand>
</feature>
<reference evidence="24" key="1">
    <citation type="journal article" date="2023" name="Mol. Biol. Evol.">
        <title>Third-Generation Sequencing Reveals the Adaptive Role of the Epigenome in Three Deep-Sea Polychaetes.</title>
        <authorList>
            <person name="Perez M."/>
            <person name="Aroh O."/>
            <person name="Sun Y."/>
            <person name="Lan Y."/>
            <person name="Juniper S.K."/>
            <person name="Young C.R."/>
            <person name="Angers B."/>
            <person name="Qian P.Y."/>
        </authorList>
    </citation>
    <scope>NUCLEOTIDE SEQUENCE</scope>
    <source>
        <strain evidence="24">P08H-3</strain>
    </source>
</reference>
<dbReference type="SFLD" id="SFLDG00002">
    <property type="entry name" value="C1.7:_P-type_atpase_like"/>
    <property type="match status" value="1"/>
</dbReference>
<comment type="similarity">
    <text evidence="4 19">Belongs to the cation transport ATPase (P-type) (TC 3.A.3) family. Type IV subfamily.</text>
</comment>
<dbReference type="Gene3D" id="2.70.150.10">
    <property type="entry name" value="Calcium-transporting ATPase, cytoplasmic transduction domain A"/>
    <property type="match status" value="1"/>
</dbReference>
<dbReference type="InterPro" id="IPR008250">
    <property type="entry name" value="ATPase_P-typ_transduc_dom_A_sf"/>
</dbReference>
<feature type="binding site" evidence="17">
    <location>
        <position position="836"/>
    </location>
    <ligand>
        <name>ATP</name>
        <dbReference type="ChEBI" id="CHEBI:30616"/>
    </ligand>
</feature>
<dbReference type="SFLD" id="SFLDF00027">
    <property type="entry name" value="p-type_atpase"/>
    <property type="match status" value="1"/>
</dbReference>
<feature type="transmembrane region" description="Helical" evidence="19">
    <location>
        <begin position="1146"/>
        <end position="1167"/>
    </location>
</feature>
<dbReference type="InterPro" id="IPR023299">
    <property type="entry name" value="ATPase_P-typ_cyto_dom_N"/>
</dbReference>
<organism evidence="24 25">
    <name type="scientific">Paralvinella palmiformis</name>
    <dbReference type="NCBI Taxonomy" id="53620"/>
    <lineage>
        <taxon>Eukaryota</taxon>
        <taxon>Metazoa</taxon>
        <taxon>Spiralia</taxon>
        <taxon>Lophotrochozoa</taxon>
        <taxon>Annelida</taxon>
        <taxon>Polychaeta</taxon>
        <taxon>Sedentaria</taxon>
        <taxon>Canalipalpata</taxon>
        <taxon>Terebellida</taxon>
        <taxon>Terebelliformia</taxon>
        <taxon>Alvinellidae</taxon>
        <taxon>Paralvinella</taxon>
    </lineage>
</organism>
<keyword evidence="6 18" id="KW-0479">Metal-binding</keyword>
<dbReference type="InterPro" id="IPR036412">
    <property type="entry name" value="HAD-like_sf"/>
</dbReference>
<keyword evidence="7 17" id="KW-0547">Nucleotide-binding</keyword>
<feature type="binding site" evidence="18">
    <location>
        <position position="981"/>
    </location>
    <ligand>
        <name>Mg(2+)</name>
        <dbReference type="ChEBI" id="CHEBI:18420"/>
    </ligand>
</feature>
<keyword evidence="25" id="KW-1185">Reference proteome</keyword>
<evidence type="ECO:0000259" key="22">
    <source>
        <dbReference type="Pfam" id="PF16209"/>
    </source>
</evidence>
<feature type="transmembrane region" description="Helical" evidence="19">
    <location>
        <begin position="1107"/>
        <end position="1126"/>
    </location>
</feature>
<keyword evidence="9 17" id="KW-0067">ATP-binding</keyword>
<keyword evidence="5 19" id="KW-0812">Transmembrane</keyword>
<comment type="cofactor">
    <cofactor evidence="1 18">
        <name>Mg(2+)</name>
        <dbReference type="ChEBI" id="CHEBI:18420"/>
    </cofactor>
</comment>
<evidence type="ECO:0000256" key="15">
    <source>
        <dbReference type="ARBA" id="ARBA00050913"/>
    </source>
</evidence>
<dbReference type="PANTHER" id="PTHR24092">
    <property type="entry name" value="PROBABLE PHOSPHOLIPID-TRANSPORTING ATPASE"/>
    <property type="match status" value="1"/>
</dbReference>
<keyword evidence="12 19" id="KW-1133">Transmembrane helix</keyword>
<dbReference type="SUPFAM" id="SSF56784">
    <property type="entry name" value="HAD-like"/>
    <property type="match status" value="1"/>
</dbReference>
<evidence type="ECO:0000256" key="5">
    <source>
        <dbReference type="ARBA" id="ARBA00022692"/>
    </source>
</evidence>
<evidence type="ECO:0000256" key="20">
    <source>
        <dbReference type="SAM" id="MobiDB-lite"/>
    </source>
</evidence>
<dbReference type="CDD" id="cd02073">
    <property type="entry name" value="P-type_ATPase_APLT_Dnf-like"/>
    <property type="match status" value="1"/>
</dbReference>
<dbReference type="NCBIfam" id="TIGR01652">
    <property type="entry name" value="ATPase-Plipid"/>
    <property type="match status" value="2"/>
</dbReference>
<evidence type="ECO:0000256" key="6">
    <source>
        <dbReference type="ARBA" id="ARBA00022723"/>
    </source>
</evidence>
<dbReference type="InterPro" id="IPR032631">
    <property type="entry name" value="P-type_ATPase_N"/>
</dbReference>
<dbReference type="SUPFAM" id="SSF81660">
    <property type="entry name" value="Metal cation-transporting ATPase, ATP-binding domain N"/>
    <property type="match status" value="1"/>
</dbReference>
<accession>A0AAD9K554</accession>
<feature type="active site" description="4-aspartylphosphate intermediate" evidence="16">
    <location>
        <position position="408"/>
    </location>
</feature>
<evidence type="ECO:0000256" key="13">
    <source>
        <dbReference type="ARBA" id="ARBA00023136"/>
    </source>
</evidence>
<keyword evidence="8" id="KW-0256">Endoplasmic reticulum</keyword>
<feature type="compositionally biased region" description="Polar residues" evidence="20">
    <location>
        <begin position="557"/>
        <end position="572"/>
    </location>
</feature>
<dbReference type="Pfam" id="PF16209">
    <property type="entry name" value="PhoLip_ATPase_N"/>
    <property type="match status" value="1"/>
</dbReference>
<dbReference type="NCBIfam" id="TIGR01494">
    <property type="entry name" value="ATPase_P-type"/>
    <property type="match status" value="1"/>
</dbReference>
<feature type="transmembrane region" description="Helical" evidence="19">
    <location>
        <begin position="1174"/>
        <end position="1200"/>
    </location>
</feature>
<dbReference type="InterPro" id="IPR023214">
    <property type="entry name" value="HAD_sf"/>
</dbReference>
<comment type="catalytic activity">
    <reaction evidence="14 19">
        <text>ATP + H2O + phospholipidSide 1 = ADP + phosphate + phospholipidSide 2.</text>
        <dbReference type="EC" id="7.6.2.1"/>
    </reaction>
</comment>
<evidence type="ECO:0000256" key="7">
    <source>
        <dbReference type="ARBA" id="ARBA00022741"/>
    </source>
</evidence>
<evidence type="ECO:0000256" key="2">
    <source>
        <dbReference type="ARBA" id="ARBA00004127"/>
    </source>
</evidence>
<dbReference type="InterPro" id="IPR023298">
    <property type="entry name" value="ATPase_P-typ_TM_dom_sf"/>
</dbReference>
<dbReference type="GO" id="GO:0140326">
    <property type="term" value="F:ATPase-coupled intramembrane lipid transporter activity"/>
    <property type="evidence" value="ECO:0007669"/>
    <property type="project" value="UniProtKB-EC"/>
</dbReference>
<protein>
    <recommendedName>
        <fullName evidence="19">Phospholipid-transporting ATPase</fullName>
        <ecNumber evidence="19">7.6.2.1</ecNumber>
    </recommendedName>
</protein>
<feature type="binding site" evidence="17">
    <location>
        <position position="835"/>
    </location>
    <ligand>
        <name>ATP</name>
        <dbReference type="ChEBI" id="CHEBI:30616"/>
    </ligand>
</feature>
<evidence type="ECO:0000256" key="17">
    <source>
        <dbReference type="PIRSR" id="PIRSR606539-2"/>
    </source>
</evidence>
<feature type="binding site" evidence="17">
    <location>
        <position position="648"/>
    </location>
    <ligand>
        <name>ATP</name>
        <dbReference type="ChEBI" id="CHEBI:30616"/>
    </ligand>
</feature>
<gene>
    <name evidence="24" type="ORF">LSH36_55g03001</name>
</gene>
<evidence type="ECO:0000256" key="18">
    <source>
        <dbReference type="PIRSR" id="PIRSR606539-3"/>
    </source>
</evidence>
<dbReference type="Pfam" id="PF16212">
    <property type="entry name" value="PhoLip_ATPase_C"/>
    <property type="match status" value="1"/>
</dbReference>
<feature type="binding site" evidence="17">
    <location>
        <position position="408"/>
    </location>
    <ligand>
        <name>ATP</name>
        <dbReference type="ChEBI" id="CHEBI:30616"/>
    </ligand>
</feature>
<dbReference type="GO" id="GO:0000287">
    <property type="term" value="F:magnesium ion binding"/>
    <property type="evidence" value="ECO:0007669"/>
    <property type="project" value="UniProtKB-UniRule"/>
</dbReference>
<evidence type="ECO:0000256" key="10">
    <source>
        <dbReference type="ARBA" id="ARBA00022842"/>
    </source>
</evidence>
<feature type="transmembrane region" description="Helical" evidence="19">
    <location>
        <begin position="1220"/>
        <end position="1238"/>
    </location>
</feature>
<feature type="domain" description="P-type ATPase N-terminal" evidence="22">
    <location>
        <begin position="34"/>
        <end position="91"/>
    </location>
</feature>
<dbReference type="InterPro" id="IPR018303">
    <property type="entry name" value="ATPase_P-typ_P_site"/>
</dbReference>
<dbReference type="InterPro" id="IPR059000">
    <property type="entry name" value="ATPase_P-type_domA"/>
</dbReference>
<dbReference type="Pfam" id="PF00122">
    <property type="entry name" value="E1-E2_ATPase"/>
    <property type="match status" value="1"/>
</dbReference>
<comment type="subcellular location">
    <subcellularLocation>
        <location evidence="2">Endomembrane system</location>
        <topology evidence="2">Multi-pass membrane protein</topology>
    </subcellularLocation>
    <subcellularLocation>
        <location evidence="3">Endoplasmic reticulum membrane</location>
    </subcellularLocation>
    <subcellularLocation>
        <location evidence="19">Membrane</location>
        <topology evidence="19">Multi-pass membrane protein</topology>
    </subcellularLocation>
</comment>
<dbReference type="SUPFAM" id="SSF81653">
    <property type="entry name" value="Calcium ATPase, transduction domain A"/>
    <property type="match status" value="1"/>
</dbReference>
<dbReference type="InterPro" id="IPR006539">
    <property type="entry name" value="P-type_ATPase_IV"/>
</dbReference>
<dbReference type="GO" id="GO:0016887">
    <property type="term" value="F:ATP hydrolysis activity"/>
    <property type="evidence" value="ECO:0007669"/>
    <property type="project" value="InterPro"/>
</dbReference>
<keyword evidence="13 19" id="KW-0472">Membrane</keyword>
<feature type="binding site" evidence="17">
    <location>
        <position position="690"/>
    </location>
    <ligand>
        <name>ATP</name>
        <dbReference type="ChEBI" id="CHEBI:30616"/>
    </ligand>
</feature>
<evidence type="ECO:0000256" key="3">
    <source>
        <dbReference type="ARBA" id="ARBA00004586"/>
    </source>
</evidence>
<evidence type="ECO:0000256" key="19">
    <source>
        <dbReference type="RuleBase" id="RU362033"/>
    </source>
</evidence>
<feature type="binding site" evidence="17">
    <location>
        <position position="714"/>
    </location>
    <ligand>
        <name>ATP</name>
        <dbReference type="ChEBI" id="CHEBI:30616"/>
    </ligand>
</feature>
<dbReference type="Gene3D" id="1.20.1110.10">
    <property type="entry name" value="Calcium-transporting ATPase, transmembrane domain"/>
    <property type="match status" value="1"/>
</dbReference>
<feature type="region of interest" description="Disordered" evidence="20">
    <location>
        <begin position="543"/>
        <end position="575"/>
    </location>
</feature>
<dbReference type="FunFam" id="3.40.50.1000:FF:000130">
    <property type="entry name" value="Phospholipid-transporting ATPase"/>
    <property type="match status" value="1"/>
</dbReference>
<dbReference type="SUPFAM" id="SSF81665">
    <property type="entry name" value="Calcium ATPase, transmembrane domain M"/>
    <property type="match status" value="1"/>
</dbReference>
<dbReference type="PANTHER" id="PTHR24092:SF218">
    <property type="entry name" value="PHOSPHOLIPID-TRANSPORTING ATPASE"/>
    <property type="match status" value="1"/>
</dbReference>
<feature type="binding site" evidence="18">
    <location>
        <position position="977"/>
    </location>
    <ligand>
        <name>Mg(2+)</name>
        <dbReference type="ChEBI" id="CHEBI:18420"/>
    </ligand>
</feature>
<dbReference type="Gene3D" id="3.40.1110.10">
    <property type="entry name" value="Calcium-transporting ATPase, cytoplasmic domain N"/>
    <property type="match status" value="2"/>
</dbReference>
<feature type="region of interest" description="Disordered" evidence="20">
    <location>
        <begin position="1287"/>
        <end position="1309"/>
    </location>
</feature>
<feature type="domain" description="P-type ATPase C-terminal" evidence="23">
    <location>
        <begin position="1003"/>
        <end position="1247"/>
    </location>
</feature>
<dbReference type="Gene3D" id="3.40.50.1000">
    <property type="entry name" value="HAD superfamily/HAD-like"/>
    <property type="match status" value="2"/>
</dbReference>
<feature type="transmembrane region" description="Helical" evidence="19">
    <location>
        <begin position="341"/>
        <end position="362"/>
    </location>
</feature>
<evidence type="ECO:0000256" key="9">
    <source>
        <dbReference type="ARBA" id="ARBA00022840"/>
    </source>
</evidence>
<feature type="binding site" evidence="17">
    <location>
        <position position="409"/>
    </location>
    <ligand>
        <name>ATP</name>
        <dbReference type="ChEBI" id="CHEBI:30616"/>
    </ligand>
</feature>
<feature type="binding site" evidence="17">
    <location>
        <position position="981"/>
    </location>
    <ligand>
        <name>ATP</name>
        <dbReference type="ChEBI" id="CHEBI:30616"/>
    </ligand>
</feature>
<dbReference type="InterPro" id="IPR044492">
    <property type="entry name" value="P_typ_ATPase_HD_dom"/>
</dbReference>
<dbReference type="InterPro" id="IPR001757">
    <property type="entry name" value="P_typ_ATPase"/>
</dbReference>
<dbReference type="InterPro" id="IPR032630">
    <property type="entry name" value="P_typ_ATPase_c"/>
</dbReference>
<comment type="caution">
    <text evidence="24">The sequence shown here is derived from an EMBL/GenBank/DDBJ whole genome shotgun (WGS) entry which is preliminary data.</text>
</comment>
<feature type="domain" description="P-type ATPase A" evidence="21">
    <location>
        <begin position="126"/>
        <end position="252"/>
    </location>
</feature>
<feature type="transmembrane region" description="Helical" evidence="19">
    <location>
        <begin position="68"/>
        <end position="86"/>
    </location>
</feature>
<dbReference type="PROSITE" id="PS00154">
    <property type="entry name" value="ATPASE_E1_E2"/>
    <property type="match status" value="1"/>
</dbReference>
<feature type="binding site" evidence="17">
    <location>
        <position position="951"/>
    </location>
    <ligand>
        <name>ATP</name>
        <dbReference type="ChEBI" id="CHEBI:30616"/>
    </ligand>
</feature>
<feature type="binding site" evidence="17">
    <location>
        <position position="410"/>
    </location>
    <ligand>
        <name>ATP</name>
        <dbReference type="ChEBI" id="CHEBI:30616"/>
    </ligand>
</feature>
<keyword evidence="11 19" id="KW-1278">Translocase</keyword>
<proteinExistence type="inferred from homology"/>
<evidence type="ECO:0000256" key="11">
    <source>
        <dbReference type="ARBA" id="ARBA00022967"/>
    </source>
</evidence>
<name>A0AAD9K554_9ANNE</name>
<feature type="region of interest" description="Disordered" evidence="20">
    <location>
        <begin position="596"/>
        <end position="621"/>
    </location>
</feature>
<dbReference type="GO" id="GO:0045332">
    <property type="term" value="P:phospholipid translocation"/>
    <property type="evidence" value="ECO:0007669"/>
    <property type="project" value="TreeGrafter"/>
</dbReference>
<evidence type="ECO:0000256" key="14">
    <source>
        <dbReference type="ARBA" id="ARBA00034036"/>
    </source>
</evidence>
<evidence type="ECO:0000259" key="21">
    <source>
        <dbReference type="Pfam" id="PF00122"/>
    </source>
</evidence>
<evidence type="ECO:0000256" key="1">
    <source>
        <dbReference type="ARBA" id="ARBA00001946"/>
    </source>
</evidence>
<sequence>MGNLFTKKHVEAVAKTQRRHVVPNHLVPDDADSKEHPNHGYLSNCIKTTKYTVLSFIPKNLFEQFHRFANLYFLFIVLLNWVPQVNAFTKEVAMIPVLFVLAVTAIKDGFEDYRRYLSDKKVNHQQCRVYSRKDRCYNRLEWQQISVGDIIHLSCNEIIPADIVLLRTSDQSGLCHVDTSSLDGENNLKQRYVVKRLQQGDEFHPSLFTHTIECELPNLEVYKFHGVMLTPLNERIPITKNNILLRGCVLRNTDFAEGIVVYAGHDTKALLNNRGPRYKRSKVERQINRDVIWCVILLLLMCFFSSLGTAMWNAKLTSNVLIPFLPYESLSQFSALYQGFIRFWTFVILYQVVIPLSLYVTIELVKIGQVYFISQDLQLYHPESNKRVECRALNITEDLGQIEYVFSDKTGTLTENEMVFRCCGIGGVDYKCLPDTDDTKDQTASRSEKIADEDFVQLNVMKKSSRGGNTVQFCPDPALKQIVSSMTFTDLPLNMPDQMYRIWDFFLLLTVCNTVVVSLHGHQDMIDMSGDHCHEFDSSVVQPKTTRGISPAPQGVSDASTQSRKSAISPAQPSVLKSVLKKPKQKLHNIVTRMSHSPVTRRQEPLENETGSSGDEIVDDEHDITDTDTSMLSENTMRTKYEAESTDELALVQAACSYGCRLLNRTPSFATLWLPREGEVTIHILHTLYFDAERKRMSVIVQHPATNDIVLYCKGADTAIIPQLRQIASGDHEARKIIKETQRLVTEYAKQGLRTLVMAKKVVSIREYQKWLAVHQEAESSLDHRESKLHQSACIIENNLELLGVTGMEDRLQEGVGETLSSLQQAGMSVWVLTGDKQETAMNVACSCKLISFDQDMIILNAKTVHMAKEMLESKLEYLNILNGQSPSSQPLDGSGHVTVVPPSDHRHHKYKKNVALIVDGKTLGFVQEEKMCRDNFLRVAQQCNAVLCCRSAPAQKAYVVKLVQDKLHKLTLAIGDGANDVNMIQTADIGVGISSKEGMQAVMASDFVLPRFFYLKRLLLVHGHWSYDRLARMTLYMFFKNTVFVLLLMWFQIYSGFSGAPFTDDLNLIFYNLIYTALPPIVFGILDQDVSDDLLMSRPDLYKEGAMGLVYTKYSYFICVLDAIWQSLVQFFVPYQIYLDSAVSMWEFGLTTLAGCVWCTLLQLCLETKCWNVLHVCGIALSLLVFYSFNLVYSALAVVRSPPANPYWVYLHTFKTARHWLAIILTVVIALVPRIIIRSFQATFQPATRVLTHHRLHMNHFIPDHNVFATWSAMGGRTRDFSHLREEEVVSPEDENKRSVKHDIDTNC</sequence>
<evidence type="ECO:0000313" key="24">
    <source>
        <dbReference type="EMBL" id="KAK2165061.1"/>
    </source>
</evidence>
<feature type="transmembrane region" description="Helical" evidence="19">
    <location>
        <begin position="92"/>
        <end position="110"/>
    </location>
</feature>
<dbReference type="GO" id="GO:0005789">
    <property type="term" value="C:endoplasmic reticulum membrane"/>
    <property type="evidence" value="ECO:0007669"/>
    <property type="project" value="UniProtKB-SubCell"/>
</dbReference>
<feature type="transmembrane region" description="Helical" evidence="19">
    <location>
        <begin position="1039"/>
        <end position="1058"/>
    </location>
</feature>
<dbReference type="FunFam" id="2.70.150.10:FF:000054">
    <property type="entry name" value="Phospholipid-transporting ATPase"/>
    <property type="match status" value="1"/>
</dbReference>
<feature type="transmembrane region" description="Helical" evidence="19">
    <location>
        <begin position="291"/>
        <end position="312"/>
    </location>
</feature>
<dbReference type="GO" id="GO:0005886">
    <property type="term" value="C:plasma membrane"/>
    <property type="evidence" value="ECO:0007669"/>
    <property type="project" value="TreeGrafter"/>
</dbReference>
<dbReference type="EC" id="7.6.2.1" evidence="19"/>
<dbReference type="PRINTS" id="PR00119">
    <property type="entry name" value="CATATPASE"/>
</dbReference>
<dbReference type="FunFam" id="3.40.1110.10:FF:000009">
    <property type="entry name" value="Phospholipid-transporting ATPase"/>
    <property type="match status" value="1"/>
</dbReference>
<feature type="binding site" evidence="17">
    <location>
        <position position="834"/>
    </location>
    <ligand>
        <name>ATP</name>
        <dbReference type="ChEBI" id="CHEBI:30616"/>
    </ligand>
</feature>
<dbReference type="Pfam" id="PF13246">
    <property type="entry name" value="Cation_ATPase"/>
    <property type="match status" value="1"/>
</dbReference>
<comment type="catalytic activity">
    <reaction evidence="15">
        <text>a beta-D-glucosyl-(1&lt;-&gt;1')-N-acylsphing-4-enine(out) + ATP + H2O = a beta-D-glucosyl-(1&lt;-&gt;1')-N-acylsphing-4-enine(in) + ADP + phosphate + H(+)</text>
        <dbReference type="Rhea" id="RHEA:66036"/>
        <dbReference type="ChEBI" id="CHEBI:15377"/>
        <dbReference type="ChEBI" id="CHEBI:15378"/>
        <dbReference type="ChEBI" id="CHEBI:22801"/>
        <dbReference type="ChEBI" id="CHEBI:30616"/>
        <dbReference type="ChEBI" id="CHEBI:43474"/>
        <dbReference type="ChEBI" id="CHEBI:456216"/>
    </reaction>
    <physiologicalReaction direction="left-to-right" evidence="15">
        <dbReference type="Rhea" id="RHEA:66037"/>
    </physiologicalReaction>
</comment>
<evidence type="ECO:0000313" key="25">
    <source>
        <dbReference type="Proteomes" id="UP001208570"/>
    </source>
</evidence>
<evidence type="ECO:0000256" key="8">
    <source>
        <dbReference type="ARBA" id="ARBA00022824"/>
    </source>
</evidence>
<keyword evidence="10 18" id="KW-0460">Magnesium</keyword>
<dbReference type="GO" id="GO:0005524">
    <property type="term" value="F:ATP binding"/>
    <property type="evidence" value="ECO:0007669"/>
    <property type="project" value="UniProtKB-UniRule"/>
</dbReference>
<evidence type="ECO:0000256" key="16">
    <source>
        <dbReference type="PIRSR" id="PIRSR606539-1"/>
    </source>
</evidence>
<feature type="binding site" evidence="17">
    <location>
        <position position="957"/>
    </location>
    <ligand>
        <name>ATP</name>
        <dbReference type="ChEBI" id="CHEBI:30616"/>
    </ligand>
</feature>
<feature type="binding site" evidence="17">
    <location>
        <position position="980"/>
    </location>
    <ligand>
        <name>ATP</name>
        <dbReference type="ChEBI" id="CHEBI:30616"/>
    </ligand>
</feature>
<evidence type="ECO:0000259" key="23">
    <source>
        <dbReference type="Pfam" id="PF16212"/>
    </source>
</evidence>
<evidence type="ECO:0000256" key="4">
    <source>
        <dbReference type="ARBA" id="ARBA00008109"/>
    </source>
</evidence>
<feature type="transmembrane region" description="Helical" evidence="19">
    <location>
        <begin position="1070"/>
        <end position="1087"/>
    </location>
</feature>
<feature type="binding site" evidence="18">
    <location>
        <position position="410"/>
    </location>
    <ligand>
        <name>Mg(2+)</name>
        <dbReference type="ChEBI" id="CHEBI:18420"/>
    </ligand>
</feature>
<dbReference type="Proteomes" id="UP001208570">
    <property type="component" value="Unassembled WGS sequence"/>
</dbReference>
<dbReference type="SFLD" id="SFLDS00003">
    <property type="entry name" value="Haloacid_Dehalogenase"/>
    <property type="match status" value="1"/>
</dbReference>
<evidence type="ECO:0000256" key="12">
    <source>
        <dbReference type="ARBA" id="ARBA00022989"/>
    </source>
</evidence>
<feature type="binding site" evidence="18">
    <location>
        <position position="408"/>
    </location>
    <ligand>
        <name>Mg(2+)</name>
        <dbReference type="ChEBI" id="CHEBI:18420"/>
    </ligand>
</feature>